<evidence type="ECO:0000256" key="1">
    <source>
        <dbReference type="ARBA" id="ARBA00010529"/>
    </source>
</evidence>
<dbReference type="Gene3D" id="4.10.520.10">
    <property type="entry name" value="IHF-like DNA-binding proteins"/>
    <property type="match status" value="1"/>
</dbReference>
<keyword evidence="3 5" id="KW-0238">DNA-binding</keyword>
<dbReference type="RefSeq" id="WP_022398307.1">
    <property type="nucleotide sequence ID" value="NZ_CABMLK010000001.1"/>
</dbReference>
<dbReference type="PANTHER" id="PTHR33175">
    <property type="entry name" value="DNA-BINDING PROTEIN HU"/>
    <property type="match status" value="1"/>
</dbReference>
<dbReference type="PROSITE" id="PS00045">
    <property type="entry name" value="HISTONE_LIKE"/>
    <property type="match status" value="1"/>
</dbReference>
<evidence type="ECO:0000313" key="6">
    <source>
        <dbReference type="Proteomes" id="UP000236000"/>
    </source>
</evidence>
<dbReference type="InterPro" id="IPR000119">
    <property type="entry name" value="Hist_DNA-bd"/>
</dbReference>
<dbReference type="GO" id="GO:0030527">
    <property type="term" value="F:structural constituent of chromatin"/>
    <property type="evidence" value="ECO:0007669"/>
    <property type="project" value="InterPro"/>
</dbReference>
<dbReference type="OrthoDB" id="9799835at2"/>
<dbReference type="CDD" id="cd13831">
    <property type="entry name" value="HU"/>
    <property type="match status" value="1"/>
</dbReference>
<comment type="similarity">
    <text evidence="1 4">Belongs to the bacterial histone-like protein family.</text>
</comment>
<dbReference type="PANTHER" id="PTHR33175:SF3">
    <property type="entry name" value="DNA-BINDING PROTEIN HU-BETA"/>
    <property type="match status" value="1"/>
</dbReference>
<dbReference type="GO" id="GO:0030261">
    <property type="term" value="P:chromosome condensation"/>
    <property type="evidence" value="ECO:0007669"/>
    <property type="project" value="UniProtKB-KW"/>
</dbReference>
<dbReference type="GO" id="GO:0003677">
    <property type="term" value="F:DNA binding"/>
    <property type="evidence" value="ECO:0007669"/>
    <property type="project" value="UniProtKB-KW"/>
</dbReference>
<dbReference type="Proteomes" id="UP000236000">
    <property type="component" value="Unassembled WGS sequence"/>
</dbReference>
<dbReference type="PRINTS" id="PR01727">
    <property type="entry name" value="DNABINDINGHU"/>
</dbReference>
<accession>A0A2N8HH14</accession>
<dbReference type="EMBL" id="PJKA01000002">
    <property type="protein sequence ID" value="PNC20360.1"/>
    <property type="molecule type" value="Genomic_DNA"/>
</dbReference>
<dbReference type="GeneID" id="84023156"/>
<proteinExistence type="inferred from homology"/>
<dbReference type="InterPro" id="IPR010992">
    <property type="entry name" value="IHF-like_DNA-bd_dom_sf"/>
</dbReference>
<dbReference type="Pfam" id="PF00216">
    <property type="entry name" value="Bac_DNA_binding"/>
    <property type="match status" value="1"/>
</dbReference>
<evidence type="ECO:0000256" key="2">
    <source>
        <dbReference type="ARBA" id="ARBA00023067"/>
    </source>
</evidence>
<evidence type="ECO:0000313" key="5">
    <source>
        <dbReference type="EMBL" id="PNC20360.1"/>
    </source>
</evidence>
<keyword evidence="2" id="KW-0226">DNA condensation</keyword>
<dbReference type="AlphaFoldDB" id="A0A2N8HH14"/>
<sequence>MNKAQLIELIQNKLGADTTKKHAEEALAAVLESIKEGVQESGKVQIIGFGTFATKTREARTGRNPKTGKAINIPASKTVAFKASSALKD</sequence>
<dbReference type="SUPFAM" id="SSF47729">
    <property type="entry name" value="IHF-like DNA-binding proteins"/>
    <property type="match status" value="1"/>
</dbReference>
<evidence type="ECO:0000256" key="3">
    <source>
        <dbReference type="ARBA" id="ARBA00023125"/>
    </source>
</evidence>
<reference evidence="5 6" key="1">
    <citation type="journal article" date="2017" name="BMC Genomics">
        <title>Genome sequencing of 39 Akkermansia muciniphila isolates reveals its population structure, genomic and functional diverisity, and global distribution in mammalian gut microbiotas.</title>
        <authorList>
            <person name="Guo X."/>
            <person name="Li S."/>
            <person name="Zhang J."/>
            <person name="Wu F."/>
            <person name="Li X."/>
            <person name="Wu D."/>
            <person name="Zhang M."/>
            <person name="Ou Z."/>
            <person name="Jie Z."/>
            <person name="Yan Q."/>
            <person name="Li P."/>
            <person name="Yi J."/>
            <person name="Peng Y."/>
        </authorList>
    </citation>
    <scope>NUCLEOTIDE SEQUENCE [LARGE SCALE GENOMIC DNA]</scope>
    <source>
        <strain evidence="5 6">GP24</strain>
    </source>
</reference>
<gene>
    <name evidence="5" type="ORF">CXU22_00845</name>
</gene>
<protein>
    <submittedName>
        <fullName evidence="5">HU family DNA-binding protein</fullName>
    </submittedName>
</protein>
<comment type="caution">
    <text evidence="5">The sequence shown here is derived from an EMBL/GenBank/DDBJ whole genome shotgun (WGS) entry which is preliminary data.</text>
</comment>
<evidence type="ECO:0000256" key="4">
    <source>
        <dbReference type="RuleBase" id="RU003939"/>
    </source>
</evidence>
<dbReference type="SMART" id="SM00411">
    <property type="entry name" value="BHL"/>
    <property type="match status" value="1"/>
</dbReference>
<dbReference type="InterPro" id="IPR020816">
    <property type="entry name" value="Histone-like_DNA-bd_CS"/>
</dbReference>
<organism evidence="5 6">
    <name type="scientific">Akkermansia muciniphila</name>
    <dbReference type="NCBI Taxonomy" id="239935"/>
    <lineage>
        <taxon>Bacteria</taxon>
        <taxon>Pseudomonadati</taxon>
        <taxon>Verrucomicrobiota</taxon>
        <taxon>Verrucomicrobiia</taxon>
        <taxon>Verrucomicrobiales</taxon>
        <taxon>Akkermansiaceae</taxon>
        <taxon>Akkermansia</taxon>
    </lineage>
</organism>
<name>A0A2N8HH14_9BACT</name>